<proteinExistence type="predicted"/>
<dbReference type="EMBL" id="VFOS01000001">
    <property type="protein sequence ID" value="TQL64479.1"/>
    <property type="molecule type" value="Genomic_DNA"/>
</dbReference>
<dbReference type="Proteomes" id="UP000315389">
    <property type="component" value="Unassembled WGS sequence"/>
</dbReference>
<organism evidence="1 2">
    <name type="scientific">Rarobacter faecitabidus</name>
    <dbReference type="NCBI Taxonomy" id="13243"/>
    <lineage>
        <taxon>Bacteria</taxon>
        <taxon>Bacillati</taxon>
        <taxon>Actinomycetota</taxon>
        <taxon>Actinomycetes</taxon>
        <taxon>Micrococcales</taxon>
        <taxon>Rarobacteraceae</taxon>
        <taxon>Rarobacter</taxon>
    </lineage>
</organism>
<dbReference type="AlphaFoldDB" id="A0A542ZVZ6"/>
<keyword evidence="2" id="KW-1185">Reference proteome</keyword>
<comment type="caution">
    <text evidence="1">The sequence shown here is derived from an EMBL/GenBank/DDBJ whole genome shotgun (WGS) entry which is preliminary data.</text>
</comment>
<protein>
    <submittedName>
        <fullName evidence="1">Uncharacterized protein YdeI (YjbR/CyaY-like superfamily)</fullName>
    </submittedName>
</protein>
<name>A0A542ZVZ6_RARFA</name>
<evidence type="ECO:0000313" key="1">
    <source>
        <dbReference type="EMBL" id="TQL64479.1"/>
    </source>
</evidence>
<gene>
    <name evidence="1" type="ORF">FB461_0983</name>
</gene>
<accession>A0A542ZVZ6</accession>
<reference evidence="1 2" key="1">
    <citation type="submission" date="2019-06" db="EMBL/GenBank/DDBJ databases">
        <title>Sequencing the genomes of 1000 actinobacteria strains.</title>
        <authorList>
            <person name="Klenk H.-P."/>
        </authorList>
    </citation>
    <scope>NUCLEOTIDE SEQUENCE [LARGE SCALE GENOMIC DNA]</scope>
    <source>
        <strain evidence="1 2">DSM 4813</strain>
    </source>
</reference>
<evidence type="ECO:0000313" key="2">
    <source>
        <dbReference type="Proteomes" id="UP000315389"/>
    </source>
</evidence>
<dbReference type="Pfam" id="PF13376">
    <property type="entry name" value="OmdA"/>
    <property type="match status" value="1"/>
</dbReference>
<sequence length="225" mass="24528">MGVGLGGLPVGCHDAATRADAARHPVGIEPAICKNRRMSEQELAPLIVADVDQWRAWLMVNDEASGGIWLTLAKKGTTSPTRLTYQDALEEALCSGWIDGQRKSLDTGTFMQRFTPRRARSLWSKRNVEIVTRLAAEGRLRERGAGEVERAKADGRWDRAYAGPATAEVPSELAAALAQDPIAQAAFANLNRTERFSALHPILTASSTAASERRIANLIERLGRQ</sequence>